<keyword evidence="1" id="KW-0175">Coiled coil</keyword>
<proteinExistence type="predicted"/>
<gene>
    <name evidence="2" type="ORF">Cgig2_003793</name>
</gene>
<sequence length="363" mass="40985">MITHGLSNAMGNPGAREVLSPEGLTITKYLVKSLEVSKTTIGLLTHDRYRWSAEHAYLIKEAYWEKGKICLKDMVSKMSKKKPTDVIPWLSLDVQRQLLHHKQTNEGFLKRSRQSRLNIITSPKAGTRHTQGSISVAIIVKKMAQITFSQRKGGETVTAAKLFSKTHTKPKDKTFADDQSKATWAVGGWSEKGTVYGLGNSVSLFYEKPTNNATANKPSYTPYIVAQLQTELDSTKTELNSTKNEIQQQRTLREEQQRKMVEQQRQLEKQQRQLEEQRRMMKAQCKMMEDQKQALLGLQSQMALMSSLLGHPSDLHDSEKLVNDDVFISEVLSITTGIKIDKLMLLAGNCGLPNIMNYDRGSV</sequence>
<keyword evidence="3" id="KW-1185">Reference proteome</keyword>
<dbReference type="InterPro" id="IPR004252">
    <property type="entry name" value="Probable_transposase_24"/>
</dbReference>
<dbReference type="Proteomes" id="UP001153076">
    <property type="component" value="Unassembled WGS sequence"/>
</dbReference>
<organism evidence="2 3">
    <name type="scientific">Carnegiea gigantea</name>
    <dbReference type="NCBI Taxonomy" id="171969"/>
    <lineage>
        <taxon>Eukaryota</taxon>
        <taxon>Viridiplantae</taxon>
        <taxon>Streptophyta</taxon>
        <taxon>Embryophyta</taxon>
        <taxon>Tracheophyta</taxon>
        <taxon>Spermatophyta</taxon>
        <taxon>Magnoliopsida</taxon>
        <taxon>eudicotyledons</taxon>
        <taxon>Gunneridae</taxon>
        <taxon>Pentapetalae</taxon>
        <taxon>Caryophyllales</taxon>
        <taxon>Cactineae</taxon>
        <taxon>Cactaceae</taxon>
        <taxon>Cactoideae</taxon>
        <taxon>Echinocereeae</taxon>
        <taxon>Carnegiea</taxon>
    </lineage>
</organism>
<dbReference type="AlphaFoldDB" id="A0A9Q1JPC2"/>
<evidence type="ECO:0000313" key="2">
    <source>
        <dbReference type="EMBL" id="KAJ8428545.1"/>
    </source>
</evidence>
<dbReference type="EMBL" id="JAKOGI010000997">
    <property type="protein sequence ID" value="KAJ8428545.1"/>
    <property type="molecule type" value="Genomic_DNA"/>
</dbReference>
<comment type="caution">
    <text evidence="2">The sequence shown here is derived from an EMBL/GenBank/DDBJ whole genome shotgun (WGS) entry which is preliminary data.</text>
</comment>
<protein>
    <submittedName>
        <fullName evidence="2">Uncharacterized protein</fullName>
    </submittedName>
</protein>
<name>A0A9Q1JPC2_9CARY</name>
<feature type="coiled-coil region" evidence="1">
    <location>
        <begin position="225"/>
        <end position="291"/>
    </location>
</feature>
<evidence type="ECO:0000256" key="1">
    <source>
        <dbReference type="SAM" id="Coils"/>
    </source>
</evidence>
<evidence type="ECO:0000313" key="3">
    <source>
        <dbReference type="Proteomes" id="UP001153076"/>
    </source>
</evidence>
<accession>A0A9Q1JPC2</accession>
<reference evidence="2" key="1">
    <citation type="submission" date="2022-04" db="EMBL/GenBank/DDBJ databases">
        <title>Carnegiea gigantea Genome sequencing and assembly v2.</title>
        <authorList>
            <person name="Copetti D."/>
            <person name="Sanderson M.J."/>
            <person name="Burquez A."/>
            <person name="Wojciechowski M.F."/>
        </authorList>
    </citation>
    <scope>NUCLEOTIDE SEQUENCE</scope>
    <source>
        <strain evidence="2">SGP5-SGP5p</strain>
        <tissue evidence="2">Aerial part</tissue>
    </source>
</reference>
<dbReference type="Pfam" id="PF03004">
    <property type="entry name" value="Transposase_24"/>
    <property type="match status" value="1"/>
</dbReference>